<proteinExistence type="predicted"/>
<dbReference type="SUPFAM" id="SSF103473">
    <property type="entry name" value="MFS general substrate transporter"/>
    <property type="match status" value="1"/>
</dbReference>
<dbReference type="FunFam" id="1.20.1250.20:FF:000264">
    <property type="entry name" value="vesicular glutamate transporter 1"/>
    <property type="match status" value="1"/>
</dbReference>
<comment type="caution">
    <text evidence="8">The sequence shown here is derived from an EMBL/GenBank/DDBJ whole genome shotgun (WGS) entry which is preliminary data.</text>
</comment>
<evidence type="ECO:0000256" key="1">
    <source>
        <dbReference type="ARBA" id="ARBA00004141"/>
    </source>
</evidence>
<sequence length="607" mass="66613">MPGFGVIGALRGAIKNVGGGGEGGGGNAAAPPSAGWNVRYEEFGLQKQKSSMDEGGDYPSSPDSLPEPERPPLRHIDKYIRPECPCLSKRVTVAVLTCLGFIIMFGMRCNMGMAKIKIEEGSIKMKWSVATSSIVDSSIFWGYFITQIPGGFLAAKYPPNRLFGAAIGCSSLLHFFVPSAMELQSATLAIAVRVMQGLVEGVTYPACHGIWRYWAPPLERSRLATLAFCGCYAGVMFAMPITGELIKRISWHAPFYFYGSVGIFWYLSWLWLVFEKPSKHPTIEARELMYIENSLGKSAHTHVVPSLTNTPWKAFFTSMPVYAIFVANFCRSFNFYLLVLFQALYFTSRWGMDIEKNAFLGALPHFLMTIIVPSGGVLADYLRKHEILTTTQVRKLFNCGGFGMEATFFLVVAYANSATAAVVALSFGVAFSGFAISGFNVNHLDIAPKYASILMGLSNGIGSIAGCICPYAVDLILTHKTKEEWTIVFMMAAIVHYIGVVFYGAFASGELQPWAESKSLDDKQWNPYDAAFQGEIKKSSSVQSNGLLQRQLSGKNANYGSVDVPPSPPPVVSTGNPFVSTNPFRQEPVQPEAQDRYMHGTLEDRAY</sequence>
<evidence type="ECO:0000313" key="8">
    <source>
        <dbReference type="EMBL" id="KAF2879430.1"/>
    </source>
</evidence>
<gene>
    <name evidence="8" type="ORF">ILUMI_26739</name>
</gene>
<dbReference type="InterPro" id="IPR020846">
    <property type="entry name" value="MFS_dom"/>
</dbReference>
<feature type="compositionally biased region" description="Basic and acidic residues" evidence="5">
    <location>
        <begin position="593"/>
        <end position="607"/>
    </location>
</feature>
<dbReference type="Proteomes" id="UP000801492">
    <property type="component" value="Unassembled WGS sequence"/>
</dbReference>
<evidence type="ECO:0000313" key="9">
    <source>
        <dbReference type="Proteomes" id="UP000801492"/>
    </source>
</evidence>
<feature type="transmembrane region" description="Helical" evidence="6">
    <location>
        <begin position="223"/>
        <end position="243"/>
    </location>
</feature>
<dbReference type="GO" id="GO:0060076">
    <property type="term" value="C:excitatory synapse"/>
    <property type="evidence" value="ECO:0007669"/>
    <property type="project" value="TreeGrafter"/>
</dbReference>
<feature type="domain" description="Major facilitator superfamily (MFS) profile" evidence="7">
    <location>
        <begin position="86"/>
        <end position="511"/>
    </location>
</feature>
<dbReference type="GO" id="GO:0098700">
    <property type="term" value="P:neurotransmitter loading into synaptic vesicle"/>
    <property type="evidence" value="ECO:0007669"/>
    <property type="project" value="TreeGrafter"/>
</dbReference>
<evidence type="ECO:0000256" key="4">
    <source>
        <dbReference type="ARBA" id="ARBA00023136"/>
    </source>
</evidence>
<dbReference type="GO" id="GO:0005326">
    <property type="term" value="F:neurotransmitter transmembrane transporter activity"/>
    <property type="evidence" value="ECO:0007669"/>
    <property type="project" value="TreeGrafter"/>
</dbReference>
<reference evidence="8" key="1">
    <citation type="submission" date="2019-08" db="EMBL/GenBank/DDBJ databases">
        <title>The genome of the North American firefly Photinus pyralis.</title>
        <authorList>
            <consortium name="Photinus pyralis genome working group"/>
            <person name="Fallon T.R."/>
            <person name="Sander Lower S.E."/>
            <person name="Weng J.-K."/>
        </authorList>
    </citation>
    <scope>NUCLEOTIDE SEQUENCE</scope>
    <source>
        <strain evidence="8">TRF0915ILg1</strain>
        <tissue evidence="8">Whole body</tissue>
    </source>
</reference>
<feature type="transmembrane region" description="Helical" evidence="6">
    <location>
        <begin position="421"/>
        <end position="441"/>
    </location>
</feature>
<feature type="transmembrane region" description="Helical" evidence="6">
    <location>
        <begin position="485"/>
        <end position="506"/>
    </location>
</feature>
<dbReference type="FunFam" id="1.20.1250.20:FF:000226">
    <property type="entry name" value="Vesicular GLUtamate transporter"/>
    <property type="match status" value="1"/>
</dbReference>
<dbReference type="PROSITE" id="PS50850">
    <property type="entry name" value="MFS"/>
    <property type="match status" value="1"/>
</dbReference>
<name>A0A8K0C993_IGNLU</name>
<keyword evidence="2 6" id="KW-0812">Transmembrane</keyword>
<dbReference type="InterPro" id="IPR036259">
    <property type="entry name" value="MFS_trans_sf"/>
</dbReference>
<dbReference type="PANTHER" id="PTHR11662">
    <property type="entry name" value="SOLUTE CARRIER FAMILY 17"/>
    <property type="match status" value="1"/>
</dbReference>
<dbReference type="OrthoDB" id="2985014at2759"/>
<feature type="transmembrane region" description="Helical" evidence="6">
    <location>
        <begin position="453"/>
        <end position="473"/>
    </location>
</feature>
<dbReference type="GO" id="GO:0050803">
    <property type="term" value="P:regulation of synapse structure or activity"/>
    <property type="evidence" value="ECO:0007669"/>
    <property type="project" value="TreeGrafter"/>
</dbReference>
<keyword evidence="4 6" id="KW-0472">Membrane</keyword>
<feature type="transmembrane region" description="Helical" evidence="6">
    <location>
        <begin position="321"/>
        <end position="346"/>
    </location>
</feature>
<feature type="compositionally biased region" description="Polar residues" evidence="5">
    <location>
        <begin position="574"/>
        <end position="584"/>
    </location>
</feature>
<evidence type="ECO:0000256" key="6">
    <source>
        <dbReference type="SAM" id="Phobius"/>
    </source>
</evidence>
<keyword evidence="3 6" id="KW-1133">Transmembrane helix</keyword>
<feature type="transmembrane region" description="Helical" evidence="6">
    <location>
        <begin position="395"/>
        <end position="415"/>
    </location>
</feature>
<evidence type="ECO:0000256" key="2">
    <source>
        <dbReference type="ARBA" id="ARBA00022692"/>
    </source>
</evidence>
<dbReference type="Pfam" id="PF07690">
    <property type="entry name" value="MFS_1"/>
    <property type="match status" value="1"/>
</dbReference>
<evidence type="ECO:0000256" key="3">
    <source>
        <dbReference type="ARBA" id="ARBA00022989"/>
    </source>
</evidence>
<dbReference type="InterPro" id="IPR011701">
    <property type="entry name" value="MFS"/>
</dbReference>
<feature type="transmembrane region" description="Helical" evidence="6">
    <location>
        <begin position="91"/>
        <end position="107"/>
    </location>
</feature>
<dbReference type="GO" id="GO:0035249">
    <property type="term" value="P:synaptic transmission, glutamatergic"/>
    <property type="evidence" value="ECO:0007669"/>
    <property type="project" value="TreeGrafter"/>
</dbReference>
<feature type="region of interest" description="Disordered" evidence="5">
    <location>
        <begin position="48"/>
        <end position="72"/>
    </location>
</feature>
<dbReference type="InterPro" id="IPR050382">
    <property type="entry name" value="MFS_Na/Anion_cotransporter"/>
</dbReference>
<accession>A0A8K0C993</accession>
<dbReference type="Gene3D" id="1.20.1250.20">
    <property type="entry name" value="MFS general substrate transporter like domains"/>
    <property type="match status" value="2"/>
</dbReference>
<feature type="region of interest" description="Disordered" evidence="5">
    <location>
        <begin position="558"/>
        <end position="607"/>
    </location>
</feature>
<feature type="transmembrane region" description="Helical" evidence="6">
    <location>
        <begin position="255"/>
        <end position="274"/>
    </location>
</feature>
<dbReference type="GO" id="GO:0005313">
    <property type="term" value="F:L-glutamate transmembrane transporter activity"/>
    <property type="evidence" value="ECO:0007669"/>
    <property type="project" value="TreeGrafter"/>
</dbReference>
<evidence type="ECO:0000259" key="7">
    <source>
        <dbReference type="PROSITE" id="PS50850"/>
    </source>
</evidence>
<protein>
    <recommendedName>
        <fullName evidence="7">Major facilitator superfamily (MFS) profile domain-containing protein</fullName>
    </recommendedName>
</protein>
<evidence type="ECO:0000256" key="5">
    <source>
        <dbReference type="SAM" id="MobiDB-lite"/>
    </source>
</evidence>
<dbReference type="PANTHER" id="PTHR11662:SF456">
    <property type="entry name" value="VESICULAR GLUTAMATE TRANSPORTER, ISOFORM A"/>
    <property type="match status" value="1"/>
</dbReference>
<dbReference type="GO" id="GO:0030672">
    <property type="term" value="C:synaptic vesicle membrane"/>
    <property type="evidence" value="ECO:0007669"/>
    <property type="project" value="TreeGrafter"/>
</dbReference>
<comment type="subcellular location">
    <subcellularLocation>
        <location evidence="1">Membrane</location>
        <topology evidence="1">Multi-pass membrane protein</topology>
    </subcellularLocation>
</comment>
<dbReference type="EMBL" id="VTPC01091164">
    <property type="protein sequence ID" value="KAF2879430.1"/>
    <property type="molecule type" value="Genomic_DNA"/>
</dbReference>
<organism evidence="8 9">
    <name type="scientific">Ignelater luminosus</name>
    <name type="common">Cucubano</name>
    <name type="synonym">Pyrophorus luminosus</name>
    <dbReference type="NCBI Taxonomy" id="2038154"/>
    <lineage>
        <taxon>Eukaryota</taxon>
        <taxon>Metazoa</taxon>
        <taxon>Ecdysozoa</taxon>
        <taxon>Arthropoda</taxon>
        <taxon>Hexapoda</taxon>
        <taxon>Insecta</taxon>
        <taxon>Pterygota</taxon>
        <taxon>Neoptera</taxon>
        <taxon>Endopterygota</taxon>
        <taxon>Coleoptera</taxon>
        <taxon>Polyphaga</taxon>
        <taxon>Elateriformia</taxon>
        <taxon>Elateroidea</taxon>
        <taxon>Elateridae</taxon>
        <taxon>Agrypninae</taxon>
        <taxon>Pyrophorini</taxon>
        <taxon>Ignelater</taxon>
    </lineage>
</organism>
<dbReference type="AlphaFoldDB" id="A0A8K0C993"/>
<keyword evidence="9" id="KW-1185">Reference proteome</keyword>
<feature type="transmembrane region" description="Helical" evidence="6">
    <location>
        <begin position="358"/>
        <end position="383"/>
    </location>
</feature>